<dbReference type="eggNOG" id="ENOG50321ZH">
    <property type="taxonomic scope" value="Bacteria"/>
</dbReference>
<proteinExistence type="predicted"/>
<name>A0A0A2A9F9_PROMR</name>
<organism evidence="1 2">
    <name type="scientific">Prochlorococcus marinus str. MIT 9302</name>
    <dbReference type="NCBI Taxonomy" id="74545"/>
    <lineage>
        <taxon>Bacteria</taxon>
        <taxon>Bacillati</taxon>
        <taxon>Cyanobacteriota</taxon>
        <taxon>Cyanophyceae</taxon>
        <taxon>Synechococcales</taxon>
        <taxon>Prochlorococcaceae</taxon>
        <taxon>Prochlorococcus</taxon>
    </lineage>
</organism>
<evidence type="ECO:0000313" key="2">
    <source>
        <dbReference type="Proteomes" id="UP000030445"/>
    </source>
</evidence>
<dbReference type="EMBL" id="JNAM01000011">
    <property type="protein sequence ID" value="KGF97144.1"/>
    <property type="molecule type" value="Genomic_DNA"/>
</dbReference>
<dbReference type="AlphaFoldDB" id="A0A0A2A9F9"/>
<dbReference type="Proteomes" id="UP000030445">
    <property type="component" value="Unassembled WGS sequence"/>
</dbReference>
<evidence type="ECO:0000313" key="1">
    <source>
        <dbReference type="EMBL" id="KGF97144.1"/>
    </source>
</evidence>
<dbReference type="STRING" id="74545.EU96_1785"/>
<sequence length="60" mass="7081">MSCGNPYKHKIQNTIHFFLDTFSGRNSNSRALTDDQMECMQFGICSFIPKKLEEIPYFHY</sequence>
<dbReference type="OrthoDB" id="542244at2"/>
<protein>
    <submittedName>
        <fullName evidence="1">Uncharacterized protein</fullName>
    </submittedName>
</protein>
<reference evidence="2" key="1">
    <citation type="journal article" date="2014" name="Sci. Data">
        <title>Genomes of diverse isolates of the marine cyanobacterium Prochlorococcus.</title>
        <authorList>
            <person name="Biller S."/>
            <person name="Berube P."/>
            <person name="Thompson J."/>
            <person name="Kelly L."/>
            <person name="Roggensack S."/>
            <person name="Awad L."/>
            <person name="Roache-Johnson K."/>
            <person name="Ding H."/>
            <person name="Giovannoni S.J."/>
            <person name="Moore L.R."/>
            <person name="Chisholm S.W."/>
        </authorList>
    </citation>
    <scope>NUCLEOTIDE SEQUENCE [LARGE SCALE GENOMIC DNA]</scope>
    <source>
        <strain evidence="2">MIT 9302</strain>
    </source>
</reference>
<gene>
    <name evidence="1" type="ORF">EU96_1785</name>
</gene>
<comment type="caution">
    <text evidence="1">The sequence shown here is derived from an EMBL/GenBank/DDBJ whole genome shotgun (WGS) entry which is preliminary data.</text>
</comment>
<accession>A0A0A2A9F9</accession>